<accession>A0AA86MZG9</accession>
<dbReference type="KEGG" id="nti:DNFV4_02351"/>
<dbReference type="PANTHER" id="PTHR12778">
    <property type="entry name" value="SOLUTE CARRIER FAMILY 33 ACETYL-COA TRANSPORTER -RELATED"/>
    <property type="match status" value="1"/>
</dbReference>
<dbReference type="InterPro" id="IPR036259">
    <property type="entry name" value="MFS_trans_sf"/>
</dbReference>
<dbReference type="InterPro" id="IPR004752">
    <property type="entry name" value="AmpG_permease/AT-1"/>
</dbReference>
<keyword evidence="2" id="KW-0813">Transport</keyword>
<feature type="transmembrane region" description="Helical" evidence="6">
    <location>
        <begin position="104"/>
        <end position="128"/>
    </location>
</feature>
<feature type="transmembrane region" description="Helical" evidence="6">
    <location>
        <begin position="258"/>
        <end position="279"/>
    </location>
</feature>
<dbReference type="EMBL" id="OX365700">
    <property type="protein sequence ID" value="CAI4031928.1"/>
    <property type="molecule type" value="Genomic_DNA"/>
</dbReference>
<dbReference type="AlphaFoldDB" id="A0AA86MZG9"/>
<dbReference type="NCBIfam" id="TIGR00901">
    <property type="entry name" value="2A0125"/>
    <property type="match status" value="1"/>
</dbReference>
<feature type="transmembrane region" description="Helical" evidence="6">
    <location>
        <begin position="140"/>
        <end position="164"/>
    </location>
</feature>
<proteinExistence type="predicted"/>
<feature type="transmembrane region" description="Helical" evidence="6">
    <location>
        <begin position="170"/>
        <end position="188"/>
    </location>
</feature>
<dbReference type="Pfam" id="PF07690">
    <property type="entry name" value="MFS_1"/>
    <property type="match status" value="1"/>
</dbReference>
<dbReference type="CDD" id="cd17486">
    <property type="entry name" value="MFS_AmpG_like"/>
    <property type="match status" value="1"/>
</dbReference>
<feature type="transmembrane region" description="Helical" evidence="6">
    <location>
        <begin position="346"/>
        <end position="364"/>
    </location>
</feature>
<dbReference type="GO" id="GO:0022857">
    <property type="term" value="F:transmembrane transporter activity"/>
    <property type="evidence" value="ECO:0007669"/>
    <property type="project" value="InterPro"/>
</dbReference>
<keyword evidence="3 6" id="KW-0812">Transmembrane</keyword>
<sequence>MRISQLANRRIGLMLPLGFASGLPLALTSGTLQAWLTVAGVDLRTIGVFTLVGLPYTLKFLWAPLMDRYVPPWLGRRRGWMVLTQASLIVGVLAMALIDPSQWPWLLGIVALSVAFMSASQDIVFDAYRTETLRPQERGLGAAVWVNGYRFALLVAGSLALVLADQVGWPATYTCMAFVMLVGLWAVGTAEEPTSSQQVPSSLREAVLGPLEEFFSRTEAGTLLGLVALYKLGDAFAGTLLTAFLIKGVGFTATDVGVMKGLGLGLTLAGALIGGLAMTRLGLVRALLAFGLLQAVSNLAFVLLAWGGKSYPLLVFAIACENLSGGMGTSAFVALVMALCHHKYTATQFALLSSIEALGRVLLGRPSAQLVEAIGWAPYFVVTFIAALPGLLLLWHLRENLARYEGTANGASPID</sequence>
<evidence type="ECO:0000256" key="2">
    <source>
        <dbReference type="ARBA" id="ARBA00022448"/>
    </source>
</evidence>
<evidence type="ECO:0000256" key="4">
    <source>
        <dbReference type="ARBA" id="ARBA00022989"/>
    </source>
</evidence>
<feature type="transmembrane region" description="Helical" evidence="6">
    <location>
        <begin position="313"/>
        <end position="339"/>
    </location>
</feature>
<dbReference type="Gene3D" id="1.20.1250.20">
    <property type="entry name" value="MFS general substrate transporter like domains"/>
    <property type="match status" value="2"/>
</dbReference>
<keyword evidence="5 6" id="KW-0472">Membrane</keyword>
<gene>
    <name evidence="7" type="ORF">DNFV4_02351</name>
</gene>
<dbReference type="GO" id="GO:0016020">
    <property type="term" value="C:membrane"/>
    <property type="evidence" value="ECO:0007669"/>
    <property type="project" value="UniProtKB-SubCell"/>
</dbReference>
<evidence type="ECO:0000256" key="3">
    <source>
        <dbReference type="ARBA" id="ARBA00022692"/>
    </source>
</evidence>
<keyword evidence="8" id="KW-1185">Reference proteome</keyword>
<evidence type="ECO:0000256" key="1">
    <source>
        <dbReference type="ARBA" id="ARBA00004141"/>
    </source>
</evidence>
<feature type="transmembrane region" description="Helical" evidence="6">
    <location>
        <begin position="376"/>
        <end position="395"/>
    </location>
</feature>
<dbReference type="RefSeq" id="WP_289268680.1">
    <property type="nucleotide sequence ID" value="NZ_OX365700.1"/>
</dbReference>
<evidence type="ECO:0000256" key="6">
    <source>
        <dbReference type="SAM" id="Phobius"/>
    </source>
</evidence>
<organism evidence="7 8">
    <name type="scientific">Nitrospira tepida</name>
    <dbReference type="NCBI Taxonomy" id="2973512"/>
    <lineage>
        <taxon>Bacteria</taxon>
        <taxon>Pseudomonadati</taxon>
        <taxon>Nitrospirota</taxon>
        <taxon>Nitrospiria</taxon>
        <taxon>Nitrospirales</taxon>
        <taxon>Nitrospiraceae</taxon>
        <taxon>Nitrospira</taxon>
    </lineage>
</organism>
<feature type="transmembrane region" description="Helical" evidence="6">
    <location>
        <begin position="79"/>
        <end position="98"/>
    </location>
</feature>
<keyword evidence="4 6" id="KW-1133">Transmembrane helix</keyword>
<reference evidence="7" key="1">
    <citation type="submission" date="2022-10" db="EMBL/GenBank/DDBJ databases">
        <authorList>
            <person name="Koch H."/>
        </authorList>
    </citation>
    <scope>NUCLEOTIDE SEQUENCE</scope>
    <source>
        <strain evidence="7">DNF</strain>
    </source>
</reference>
<protein>
    <submittedName>
        <fullName evidence="7">Muropeptide:H(+) symporter</fullName>
    </submittedName>
</protein>
<feature type="transmembrane region" description="Helical" evidence="6">
    <location>
        <begin position="41"/>
        <end position="58"/>
    </location>
</feature>
<evidence type="ECO:0000313" key="8">
    <source>
        <dbReference type="Proteomes" id="UP001179121"/>
    </source>
</evidence>
<name>A0AA86MZG9_9BACT</name>
<feature type="transmembrane region" description="Helical" evidence="6">
    <location>
        <begin position="286"/>
        <end position="307"/>
    </location>
</feature>
<dbReference type="SUPFAM" id="SSF103473">
    <property type="entry name" value="MFS general substrate transporter"/>
    <property type="match status" value="1"/>
</dbReference>
<dbReference type="Proteomes" id="UP001179121">
    <property type="component" value="Chromosome"/>
</dbReference>
<comment type="subcellular location">
    <subcellularLocation>
        <location evidence="1">Membrane</location>
        <topology evidence="1">Multi-pass membrane protein</topology>
    </subcellularLocation>
</comment>
<dbReference type="InterPro" id="IPR011701">
    <property type="entry name" value="MFS"/>
</dbReference>
<feature type="transmembrane region" description="Helical" evidence="6">
    <location>
        <begin position="223"/>
        <end position="246"/>
    </location>
</feature>
<evidence type="ECO:0000313" key="7">
    <source>
        <dbReference type="EMBL" id="CAI4031928.1"/>
    </source>
</evidence>
<feature type="transmembrane region" description="Helical" evidence="6">
    <location>
        <begin position="12"/>
        <end position="35"/>
    </location>
</feature>
<dbReference type="PANTHER" id="PTHR12778:SF10">
    <property type="entry name" value="MAJOR FACILITATOR SUPERFAMILY DOMAIN-CONTAINING PROTEIN 3"/>
    <property type="match status" value="1"/>
</dbReference>
<evidence type="ECO:0000256" key="5">
    <source>
        <dbReference type="ARBA" id="ARBA00023136"/>
    </source>
</evidence>